<evidence type="ECO:0000256" key="1">
    <source>
        <dbReference type="SAM" id="MobiDB-lite"/>
    </source>
</evidence>
<dbReference type="AlphaFoldDB" id="A0A428Q6Y2"/>
<proteinExistence type="predicted"/>
<dbReference type="EMBL" id="NKCI01000054">
    <property type="protein sequence ID" value="RSL61021.1"/>
    <property type="molecule type" value="Genomic_DNA"/>
</dbReference>
<comment type="caution">
    <text evidence="2">The sequence shown here is derived from an EMBL/GenBank/DDBJ whole genome shotgun (WGS) entry which is preliminary data.</text>
</comment>
<dbReference type="Proteomes" id="UP000288168">
    <property type="component" value="Unassembled WGS sequence"/>
</dbReference>
<evidence type="ECO:0000313" key="2">
    <source>
        <dbReference type="EMBL" id="RSL61021.1"/>
    </source>
</evidence>
<keyword evidence="3" id="KW-1185">Reference proteome</keyword>
<accession>A0A428Q6Y2</accession>
<sequence length="154" mass="18323">MARTKETSTKQWVQEGPYPPPPDDEDKAIQDDISFQVRWNTLVGHHRATRHMLQNIENEMWEMQYSRQEMLTEGPSAHRPQSPTPEYSTADARAIRERMLELEKEAKQLGILDKGKAELRDIDPEPEEEKRRREQREAQNIWARFDRHSLPRHK</sequence>
<feature type="compositionally biased region" description="Basic and acidic residues" evidence="1">
    <location>
        <begin position="144"/>
        <end position="154"/>
    </location>
</feature>
<reference evidence="2 3" key="1">
    <citation type="submission" date="2017-06" db="EMBL/GenBank/DDBJ databases">
        <title>Comparative genomic analysis of Ambrosia Fusariam Clade fungi.</title>
        <authorList>
            <person name="Stajich J.E."/>
            <person name="Carrillo J."/>
            <person name="Kijimoto T."/>
            <person name="Eskalen A."/>
            <person name="O'Donnell K."/>
            <person name="Kasson M."/>
        </authorList>
    </citation>
    <scope>NUCLEOTIDE SEQUENCE [LARGE SCALE GENOMIC DNA]</scope>
    <source>
        <strain evidence="2 3">NRRL62584</strain>
    </source>
</reference>
<feature type="region of interest" description="Disordered" evidence="1">
    <location>
        <begin position="70"/>
        <end position="90"/>
    </location>
</feature>
<evidence type="ECO:0000313" key="3">
    <source>
        <dbReference type="Proteomes" id="UP000288168"/>
    </source>
</evidence>
<gene>
    <name evidence="2" type="ORF">CEP54_006483</name>
</gene>
<feature type="compositionally biased region" description="Basic and acidic residues" evidence="1">
    <location>
        <begin position="111"/>
        <end position="137"/>
    </location>
</feature>
<protein>
    <submittedName>
        <fullName evidence="2">Uncharacterized protein</fullName>
    </submittedName>
</protein>
<feature type="region of interest" description="Disordered" evidence="1">
    <location>
        <begin position="111"/>
        <end position="154"/>
    </location>
</feature>
<organism evidence="2 3">
    <name type="scientific">Fusarium duplospermum</name>
    <dbReference type="NCBI Taxonomy" id="1325734"/>
    <lineage>
        <taxon>Eukaryota</taxon>
        <taxon>Fungi</taxon>
        <taxon>Dikarya</taxon>
        <taxon>Ascomycota</taxon>
        <taxon>Pezizomycotina</taxon>
        <taxon>Sordariomycetes</taxon>
        <taxon>Hypocreomycetidae</taxon>
        <taxon>Hypocreales</taxon>
        <taxon>Nectriaceae</taxon>
        <taxon>Fusarium</taxon>
        <taxon>Fusarium solani species complex</taxon>
    </lineage>
</organism>
<feature type="region of interest" description="Disordered" evidence="1">
    <location>
        <begin position="1"/>
        <end position="28"/>
    </location>
</feature>
<name>A0A428Q6Y2_9HYPO</name>